<accession>A0AA96V2A3</accession>
<dbReference type="Proteomes" id="UP001302978">
    <property type="component" value="Chromosome"/>
</dbReference>
<protein>
    <submittedName>
        <fullName evidence="2">Ditrans,polycis-undecaprenyl-diphosphate synthase ((2E,6E)-farnesyl-diphosphate specific)</fullName>
        <ecNumber evidence="2">2.5.1.89</ecNumber>
    </submittedName>
</protein>
<dbReference type="AlphaFoldDB" id="A0AA96V2A3"/>
<dbReference type="GeneID" id="85195640"/>
<reference evidence="2 3" key="1">
    <citation type="submission" date="2023-07" db="EMBL/GenBank/DDBJ databases">
        <title>Closed genoem sequence of Methanomicrococcus sp. Hf6.</title>
        <authorList>
            <person name="Poehlein A."/>
            <person name="Protasov E."/>
            <person name="Platt K."/>
            <person name="Reeh H."/>
            <person name="Daniel R."/>
            <person name="Brune A."/>
        </authorList>
    </citation>
    <scope>NUCLEOTIDE SEQUENCE [LARGE SCALE GENOMIC DNA]</scope>
    <source>
        <strain evidence="2 3">Hf6</strain>
    </source>
</reference>
<dbReference type="SUPFAM" id="SSF64005">
    <property type="entry name" value="Undecaprenyl diphosphate synthase"/>
    <property type="match status" value="1"/>
</dbReference>
<evidence type="ECO:0000313" key="2">
    <source>
        <dbReference type="EMBL" id="WNY23763.1"/>
    </source>
</evidence>
<dbReference type="EMBL" id="CP131059">
    <property type="protein sequence ID" value="WNY23763.1"/>
    <property type="molecule type" value="Genomic_DNA"/>
</dbReference>
<gene>
    <name evidence="2" type="primary">uppS_2</name>
    <name evidence="2" type="ORF">MmiHf6_10780</name>
</gene>
<dbReference type="Pfam" id="PF01255">
    <property type="entry name" value="Prenyltransf"/>
    <property type="match status" value="1"/>
</dbReference>
<proteinExistence type="predicted"/>
<dbReference type="KEGG" id="mehf:MmiHf6_10780"/>
<organism evidence="2 3">
    <name type="scientific">Methanimicrococcus hongohii</name>
    <dbReference type="NCBI Taxonomy" id="3028295"/>
    <lineage>
        <taxon>Archaea</taxon>
        <taxon>Methanobacteriati</taxon>
        <taxon>Methanobacteriota</taxon>
        <taxon>Stenosarchaea group</taxon>
        <taxon>Methanomicrobia</taxon>
        <taxon>Methanosarcinales</taxon>
        <taxon>Methanosarcinaceae</taxon>
        <taxon>Methanimicrococcus</taxon>
    </lineage>
</organism>
<dbReference type="GO" id="GO:0016765">
    <property type="term" value="F:transferase activity, transferring alkyl or aryl (other than methyl) groups"/>
    <property type="evidence" value="ECO:0007669"/>
    <property type="project" value="InterPro"/>
</dbReference>
<evidence type="ECO:0000313" key="3">
    <source>
        <dbReference type="Proteomes" id="UP001302978"/>
    </source>
</evidence>
<dbReference type="RefSeq" id="WP_316556917.1">
    <property type="nucleotide sequence ID" value="NZ_CP131059.1"/>
</dbReference>
<keyword evidence="1 2" id="KW-0808">Transferase</keyword>
<sequence>MTKNEENRLKTLLLILNESDLLDQKSILNLFSRFPVIGNEGVENLIVYVDILKTIDDAGKLSLISALKRQIESTVSEKSFPEEKIKVVENYETPVDHKFFSEPKTTENETGNLSVLFVLGLGGRDELKRILSDFIDSCRAGESIPSEMTSEYISSRLKLPPEPDLIISHSKHALTDFMIWQTAYSEYYFFEKDVSRLTDVDFKKAFDNFYKRERRYGA</sequence>
<dbReference type="InterPro" id="IPR001441">
    <property type="entry name" value="UPP_synth-like"/>
</dbReference>
<dbReference type="Gene3D" id="3.40.1180.10">
    <property type="entry name" value="Decaprenyl diphosphate synthase-like"/>
    <property type="match status" value="1"/>
</dbReference>
<name>A0AA96V2A3_9EURY</name>
<keyword evidence="3" id="KW-1185">Reference proteome</keyword>
<evidence type="ECO:0000256" key="1">
    <source>
        <dbReference type="ARBA" id="ARBA00022679"/>
    </source>
</evidence>
<dbReference type="InterPro" id="IPR036424">
    <property type="entry name" value="UPP_synth-like_sf"/>
</dbReference>
<dbReference type="EC" id="2.5.1.89" evidence="2"/>